<dbReference type="SUPFAM" id="SSF117892">
    <property type="entry name" value="Band 7/SPFH domain"/>
    <property type="match status" value="1"/>
</dbReference>
<evidence type="ECO:0000259" key="3">
    <source>
        <dbReference type="SMART" id="SM00244"/>
    </source>
</evidence>
<dbReference type="InterPro" id="IPR001107">
    <property type="entry name" value="Band_7"/>
</dbReference>
<accession>A0A939JZ66</accession>
<reference evidence="4 5" key="1">
    <citation type="submission" date="2021-03" db="EMBL/GenBank/DDBJ databases">
        <title>Fibrella sp. HMF5036 genome sequencing and assembly.</title>
        <authorList>
            <person name="Kang H."/>
            <person name="Kim H."/>
            <person name="Bae S."/>
            <person name="Joh K."/>
        </authorList>
    </citation>
    <scope>NUCLEOTIDE SEQUENCE [LARGE SCALE GENOMIC DNA]</scope>
    <source>
        <strain evidence="4 5">HMF5036</strain>
    </source>
</reference>
<evidence type="ECO:0000256" key="1">
    <source>
        <dbReference type="ARBA" id="ARBA00004167"/>
    </source>
</evidence>
<comment type="caution">
    <text evidence="4">The sequence shown here is derived from an EMBL/GenBank/DDBJ whole genome shotgun (WGS) entry which is preliminary data.</text>
</comment>
<keyword evidence="5" id="KW-1185">Reference proteome</keyword>
<dbReference type="PANTHER" id="PTHR10264">
    <property type="entry name" value="BAND 7 PROTEIN-RELATED"/>
    <property type="match status" value="1"/>
</dbReference>
<dbReference type="PANTHER" id="PTHR10264:SF19">
    <property type="entry name" value="AT06885P-RELATED"/>
    <property type="match status" value="1"/>
</dbReference>
<evidence type="ECO:0000313" key="4">
    <source>
        <dbReference type="EMBL" id="MBO0931103.1"/>
    </source>
</evidence>
<evidence type="ECO:0000313" key="5">
    <source>
        <dbReference type="Proteomes" id="UP000664795"/>
    </source>
</evidence>
<comment type="subcellular location">
    <subcellularLocation>
        <location evidence="1">Membrane</location>
        <topology evidence="1">Single-pass membrane protein</topology>
    </subcellularLocation>
</comment>
<dbReference type="EMBL" id="JAFMYU010000005">
    <property type="protein sequence ID" value="MBO0931103.1"/>
    <property type="molecule type" value="Genomic_DNA"/>
</dbReference>
<name>A0A939JZ66_9BACT</name>
<dbReference type="RefSeq" id="WP_207335058.1">
    <property type="nucleotide sequence ID" value="NZ_JAFMYU010000005.1"/>
</dbReference>
<dbReference type="AlphaFoldDB" id="A0A939JZ66"/>
<dbReference type="Proteomes" id="UP000664795">
    <property type="component" value="Unassembled WGS sequence"/>
</dbReference>
<dbReference type="Gene3D" id="3.30.479.30">
    <property type="entry name" value="Band 7 domain"/>
    <property type="match status" value="1"/>
</dbReference>
<evidence type="ECO:0000256" key="2">
    <source>
        <dbReference type="ARBA" id="ARBA00008164"/>
    </source>
</evidence>
<sequence>MSLFSLKKTYQVRPNQAGYLYRNNVFKQALPAGRHEISDWRNRTFMVTVPTVSKLITITNQEVLSKDNIALRFSYTIRYHIADGLIFLSHHDFQHTVDQTVHHLEAQLAAICQVPVRNRIAALESEVMNEKRAELVDFELTDVQNSVRGLGIVVEQIDLRDLTFPKAIQDLFARQLEAKIRAKADLENARTVVATSRALKNAADLMKDDTNIRFFQMMEMITKIAAKGKHTFVVGDMQQLTKTTP</sequence>
<dbReference type="SMART" id="SM00244">
    <property type="entry name" value="PHB"/>
    <property type="match status" value="1"/>
</dbReference>
<comment type="similarity">
    <text evidence="2">Belongs to the band 7/mec-2 family.</text>
</comment>
<dbReference type="Pfam" id="PF01145">
    <property type="entry name" value="Band_7"/>
    <property type="match status" value="1"/>
</dbReference>
<organism evidence="4 5">
    <name type="scientific">Fibrella aquatilis</name>
    <dbReference type="NCBI Taxonomy" id="2817059"/>
    <lineage>
        <taxon>Bacteria</taxon>
        <taxon>Pseudomonadati</taxon>
        <taxon>Bacteroidota</taxon>
        <taxon>Cytophagia</taxon>
        <taxon>Cytophagales</taxon>
        <taxon>Spirosomataceae</taxon>
        <taxon>Fibrella</taxon>
    </lineage>
</organism>
<dbReference type="InterPro" id="IPR036013">
    <property type="entry name" value="Band_7/SPFH_dom_sf"/>
</dbReference>
<gene>
    <name evidence="4" type="ORF">J2I48_08875</name>
</gene>
<protein>
    <submittedName>
        <fullName evidence="4">Slipin family protein</fullName>
    </submittedName>
</protein>
<proteinExistence type="inferred from homology"/>
<dbReference type="CDD" id="cd13438">
    <property type="entry name" value="SPFH_eoslipins_u2"/>
    <property type="match status" value="1"/>
</dbReference>
<dbReference type="InterPro" id="IPR043202">
    <property type="entry name" value="Band-7_stomatin-like"/>
</dbReference>
<dbReference type="GO" id="GO:0005886">
    <property type="term" value="C:plasma membrane"/>
    <property type="evidence" value="ECO:0007669"/>
    <property type="project" value="InterPro"/>
</dbReference>
<feature type="domain" description="Band 7" evidence="3">
    <location>
        <begin position="7"/>
        <end position="176"/>
    </location>
</feature>